<dbReference type="GO" id="GO:0016757">
    <property type="term" value="F:glycosyltransferase activity"/>
    <property type="evidence" value="ECO:0007669"/>
    <property type="project" value="InterPro"/>
</dbReference>
<dbReference type="InterPro" id="IPR029044">
    <property type="entry name" value="Nucleotide-diphossugar_trans"/>
</dbReference>
<dbReference type="Pfam" id="PF09258">
    <property type="entry name" value="Glyco_transf_64"/>
    <property type="match status" value="1"/>
</dbReference>
<keyword evidence="4" id="KW-1015">Disulfide bond</keyword>
<organism evidence="6">
    <name type="scientific">Vitrella brassicaformis</name>
    <dbReference type="NCBI Taxonomy" id="1169539"/>
    <lineage>
        <taxon>Eukaryota</taxon>
        <taxon>Sar</taxon>
        <taxon>Alveolata</taxon>
        <taxon>Colpodellida</taxon>
        <taxon>Vitrellaceae</taxon>
        <taxon>Vitrella</taxon>
    </lineage>
</organism>
<dbReference type="EMBL" id="HBGB01035422">
    <property type="protein sequence ID" value="CAD9065824.1"/>
    <property type="molecule type" value="Transcribed_RNA"/>
</dbReference>
<reference evidence="6" key="1">
    <citation type="submission" date="2021-01" db="EMBL/GenBank/DDBJ databases">
        <authorList>
            <person name="Corre E."/>
            <person name="Pelletier E."/>
            <person name="Niang G."/>
            <person name="Scheremetjew M."/>
            <person name="Finn R."/>
            <person name="Kale V."/>
            <person name="Holt S."/>
            <person name="Cochrane G."/>
            <person name="Meng A."/>
            <person name="Brown T."/>
            <person name="Cohen L."/>
        </authorList>
    </citation>
    <scope>NUCLEOTIDE SEQUENCE</scope>
    <source>
        <strain evidence="6">CCMP3346</strain>
    </source>
</reference>
<evidence type="ECO:0000256" key="2">
    <source>
        <dbReference type="ARBA" id="ARBA00022679"/>
    </source>
</evidence>
<sequence>MTKHVAVALLAGVVVTLLLVDYLRTHVKSTATTARARFLSETTLPPKHEVEAMDQQGGYDYAALQNATLDQWKPASGPCSPRSSLQRRTTFRRQTTLSLKKEDAASENLQGSVTAAITMGPFRAKHRVKHFLTPLEQCIYIKEIVFDTWVPADQSIVDFRAALGEQLMKANSTKARVLPGERGLGERFYVAEYVDSPFTLVLDDDRSMKCAEIHKLLLAGRLFPRRVVSGLDHRRSIYKCGSSDALFYSYSRNDDNLALTCGALLSTSLLQSYTQIIPKPVVGLINREKNCEDMTINWLAAHLNGDEQESCVIVEDASALVGPQGSESLSRTNTEARRDACVNFLRDVFPYWPVPRPSSFRVRIH</sequence>
<comment type="subcellular location">
    <subcellularLocation>
        <location evidence="1">Membrane</location>
    </subcellularLocation>
</comment>
<dbReference type="AlphaFoldDB" id="A0A7S1K8D3"/>
<feature type="domain" description="Glycosyl transferase 64" evidence="5">
    <location>
        <begin position="175"/>
        <end position="354"/>
    </location>
</feature>
<dbReference type="PANTHER" id="PTHR48261">
    <property type="entry name" value="ACETYLGLUCOSAMINYLTRANSFERASE"/>
    <property type="match status" value="1"/>
</dbReference>
<keyword evidence="2" id="KW-0808">Transferase</keyword>
<proteinExistence type="predicted"/>
<protein>
    <recommendedName>
        <fullName evidence="5">Glycosyl transferase 64 domain-containing protein</fullName>
    </recommendedName>
</protein>
<evidence type="ECO:0000313" key="6">
    <source>
        <dbReference type="EMBL" id="CAD9065824.1"/>
    </source>
</evidence>
<evidence type="ECO:0000259" key="5">
    <source>
        <dbReference type="Pfam" id="PF09258"/>
    </source>
</evidence>
<dbReference type="PANTHER" id="PTHR48261:SF2">
    <property type="entry name" value="ACETYLGLUCOSAMINYLTRANSFERASE"/>
    <property type="match status" value="1"/>
</dbReference>
<evidence type="ECO:0000256" key="4">
    <source>
        <dbReference type="ARBA" id="ARBA00023157"/>
    </source>
</evidence>
<dbReference type="GO" id="GO:0016020">
    <property type="term" value="C:membrane"/>
    <property type="evidence" value="ECO:0007669"/>
    <property type="project" value="UniProtKB-SubCell"/>
</dbReference>
<keyword evidence="3" id="KW-0472">Membrane</keyword>
<dbReference type="Gene3D" id="3.90.550.10">
    <property type="entry name" value="Spore Coat Polysaccharide Biosynthesis Protein SpsA, Chain A"/>
    <property type="match status" value="1"/>
</dbReference>
<gene>
    <name evidence="6" type="ORF">VBRA1451_LOCUS20895</name>
</gene>
<dbReference type="InterPro" id="IPR015338">
    <property type="entry name" value="GT64_dom"/>
</dbReference>
<evidence type="ECO:0000256" key="3">
    <source>
        <dbReference type="ARBA" id="ARBA00023136"/>
    </source>
</evidence>
<dbReference type="InterPro" id="IPR004263">
    <property type="entry name" value="Exostosin"/>
</dbReference>
<accession>A0A7S1K8D3</accession>
<name>A0A7S1K8D3_9ALVE</name>
<evidence type="ECO:0000256" key="1">
    <source>
        <dbReference type="ARBA" id="ARBA00004370"/>
    </source>
</evidence>